<proteinExistence type="predicted"/>
<dbReference type="Proteomes" id="UP001595818">
    <property type="component" value="Unassembled WGS sequence"/>
</dbReference>
<sequence length="178" mass="19636">MKNYIILLRGVMPMGKNKVPMAKLREVLTQAGFENTRTYIASGNALVNSDLPAGEIEQAVHELIKKHIGADLVVIVRTGDQLQAILDNNPFTGGYDISRVFFTTFTAVPDTQKAKELMAMDFSPEELVITENAAYMYVPGNAARSKLSNLMLEKQLGVSATTRNFNTMSKLIALSKEH</sequence>
<dbReference type="PANTHER" id="PTHR36439">
    <property type="entry name" value="BLL4334 PROTEIN"/>
    <property type="match status" value="1"/>
</dbReference>
<evidence type="ECO:0000313" key="2">
    <source>
        <dbReference type="Proteomes" id="UP001595818"/>
    </source>
</evidence>
<protein>
    <submittedName>
        <fullName evidence="1">DUF1697 domain-containing protein</fullName>
    </submittedName>
</protein>
<reference evidence="2" key="1">
    <citation type="journal article" date="2019" name="Int. J. Syst. Evol. Microbiol.">
        <title>The Global Catalogue of Microorganisms (GCM) 10K type strain sequencing project: providing services to taxonomists for standard genome sequencing and annotation.</title>
        <authorList>
            <consortium name="The Broad Institute Genomics Platform"/>
            <consortium name="The Broad Institute Genome Sequencing Center for Infectious Disease"/>
            <person name="Wu L."/>
            <person name="Ma J."/>
        </authorList>
    </citation>
    <scope>NUCLEOTIDE SEQUENCE [LARGE SCALE GENOMIC DNA]</scope>
    <source>
        <strain evidence="2">CGMCC 4.7466</strain>
    </source>
</reference>
<gene>
    <name evidence="1" type="ORF">ACFPFU_17800</name>
</gene>
<dbReference type="Pfam" id="PF08002">
    <property type="entry name" value="DUF1697"/>
    <property type="match status" value="1"/>
</dbReference>
<dbReference type="InterPro" id="IPR012545">
    <property type="entry name" value="DUF1697"/>
</dbReference>
<dbReference type="PANTHER" id="PTHR36439:SF1">
    <property type="entry name" value="DUF1697 DOMAIN-CONTAINING PROTEIN"/>
    <property type="match status" value="1"/>
</dbReference>
<dbReference type="Gene3D" id="3.30.70.1280">
    <property type="entry name" value="SP0830-like domains"/>
    <property type="match status" value="1"/>
</dbReference>
<dbReference type="PIRSF" id="PIRSF008502">
    <property type="entry name" value="UCP008502"/>
    <property type="match status" value="1"/>
</dbReference>
<dbReference type="SUPFAM" id="SSF160379">
    <property type="entry name" value="SP0830-like"/>
    <property type="match status" value="1"/>
</dbReference>
<organism evidence="1 2">
    <name type="scientific">Negadavirga shengliensis</name>
    <dbReference type="NCBI Taxonomy" id="1389218"/>
    <lineage>
        <taxon>Bacteria</taxon>
        <taxon>Pseudomonadati</taxon>
        <taxon>Bacteroidota</taxon>
        <taxon>Cytophagia</taxon>
        <taxon>Cytophagales</taxon>
        <taxon>Cyclobacteriaceae</taxon>
        <taxon>Negadavirga</taxon>
    </lineage>
</organism>
<comment type="caution">
    <text evidence="1">The sequence shown here is derived from an EMBL/GenBank/DDBJ whole genome shotgun (WGS) entry which is preliminary data.</text>
</comment>
<evidence type="ECO:0000313" key="1">
    <source>
        <dbReference type="EMBL" id="MFC4873561.1"/>
    </source>
</evidence>
<name>A0ABV9T500_9BACT</name>
<accession>A0ABV9T500</accession>
<keyword evidence="2" id="KW-1185">Reference proteome</keyword>
<dbReference type="EMBL" id="JBHSJJ010000011">
    <property type="protein sequence ID" value="MFC4873561.1"/>
    <property type="molecule type" value="Genomic_DNA"/>
</dbReference>
<dbReference type="RefSeq" id="WP_377066537.1">
    <property type="nucleotide sequence ID" value="NZ_JBHSJJ010000011.1"/>
</dbReference>